<evidence type="ECO:0000313" key="1">
    <source>
        <dbReference type="EMBL" id="PON70345.1"/>
    </source>
</evidence>
<protein>
    <submittedName>
        <fullName evidence="1">NAC domain containing protein</fullName>
    </submittedName>
</protein>
<gene>
    <name evidence="1" type="ORF">TorRG33x02_257110</name>
</gene>
<dbReference type="Proteomes" id="UP000237000">
    <property type="component" value="Unassembled WGS sequence"/>
</dbReference>
<reference evidence="2" key="1">
    <citation type="submission" date="2016-06" db="EMBL/GenBank/DDBJ databases">
        <title>Parallel loss of symbiosis genes in relatives of nitrogen-fixing non-legume Parasponia.</title>
        <authorList>
            <person name="Van Velzen R."/>
            <person name="Holmer R."/>
            <person name="Bu F."/>
            <person name="Rutten L."/>
            <person name="Van Zeijl A."/>
            <person name="Liu W."/>
            <person name="Santuari L."/>
            <person name="Cao Q."/>
            <person name="Sharma T."/>
            <person name="Shen D."/>
            <person name="Roswanjaya Y."/>
            <person name="Wardhani T."/>
            <person name="Kalhor M.S."/>
            <person name="Jansen J."/>
            <person name="Van den Hoogen J."/>
            <person name="Gungor B."/>
            <person name="Hartog M."/>
            <person name="Hontelez J."/>
            <person name="Verver J."/>
            <person name="Yang W.-C."/>
            <person name="Schijlen E."/>
            <person name="Repin R."/>
            <person name="Schilthuizen M."/>
            <person name="Schranz E."/>
            <person name="Heidstra R."/>
            <person name="Miyata K."/>
            <person name="Fedorova E."/>
            <person name="Kohlen W."/>
            <person name="Bisseling T."/>
            <person name="Smit S."/>
            <person name="Geurts R."/>
        </authorList>
    </citation>
    <scope>NUCLEOTIDE SEQUENCE [LARGE SCALE GENOMIC DNA]</scope>
    <source>
        <strain evidence="2">cv. RG33-2</strain>
    </source>
</reference>
<name>A0A2P5DAM2_TREOI</name>
<dbReference type="GO" id="GO:0003677">
    <property type="term" value="F:DNA binding"/>
    <property type="evidence" value="ECO:0007669"/>
    <property type="project" value="InterPro"/>
</dbReference>
<keyword evidence="2" id="KW-1185">Reference proteome</keyword>
<dbReference type="InterPro" id="IPR036093">
    <property type="entry name" value="NAC_dom_sf"/>
</dbReference>
<comment type="caution">
    <text evidence="1">The sequence shown here is derived from an EMBL/GenBank/DDBJ whole genome shotgun (WGS) entry which is preliminary data.</text>
</comment>
<accession>A0A2P5DAM2</accession>
<organism evidence="1 2">
    <name type="scientific">Trema orientale</name>
    <name type="common">Charcoal tree</name>
    <name type="synonym">Celtis orientalis</name>
    <dbReference type="NCBI Taxonomy" id="63057"/>
    <lineage>
        <taxon>Eukaryota</taxon>
        <taxon>Viridiplantae</taxon>
        <taxon>Streptophyta</taxon>
        <taxon>Embryophyta</taxon>
        <taxon>Tracheophyta</taxon>
        <taxon>Spermatophyta</taxon>
        <taxon>Magnoliopsida</taxon>
        <taxon>eudicotyledons</taxon>
        <taxon>Gunneridae</taxon>
        <taxon>Pentapetalae</taxon>
        <taxon>rosids</taxon>
        <taxon>fabids</taxon>
        <taxon>Rosales</taxon>
        <taxon>Cannabaceae</taxon>
        <taxon>Trema</taxon>
    </lineage>
</organism>
<dbReference type="AlphaFoldDB" id="A0A2P5DAM2"/>
<proteinExistence type="predicted"/>
<evidence type="ECO:0000313" key="2">
    <source>
        <dbReference type="Proteomes" id="UP000237000"/>
    </source>
</evidence>
<dbReference type="InParanoid" id="A0A2P5DAM2"/>
<dbReference type="EMBL" id="JXTC01000283">
    <property type="protein sequence ID" value="PON70345.1"/>
    <property type="molecule type" value="Genomic_DNA"/>
</dbReference>
<dbReference type="SUPFAM" id="SSF101941">
    <property type="entry name" value="NAC domain"/>
    <property type="match status" value="1"/>
</dbReference>
<sequence length="136" mass="16109">MNDDNNNGEFPNPFPLDYIDCPTDVDLIAKSGTKTNWVMDEYRVNVNYLPNSKKVIYRLFLFMYYLKGELGAVQDLSKYKERRGVNFYEIPLSYLMISMNPLQMCMTALHEYDQLHFQVSNRLYYSTSESQIHNYV</sequence>
<dbReference type="GO" id="GO:0006355">
    <property type="term" value="P:regulation of DNA-templated transcription"/>
    <property type="evidence" value="ECO:0007669"/>
    <property type="project" value="InterPro"/>
</dbReference>